<name>A0A1J5R3Q2_9ZZZZ</name>
<dbReference type="InterPro" id="IPR029021">
    <property type="entry name" value="Prot-tyrosine_phosphatase-like"/>
</dbReference>
<dbReference type="PROSITE" id="PS00383">
    <property type="entry name" value="TYR_PHOSPHATASE_1"/>
    <property type="match status" value="1"/>
</dbReference>
<dbReference type="SUPFAM" id="SSF52799">
    <property type="entry name" value="(Phosphotyrosine protein) phosphatases II"/>
    <property type="match status" value="1"/>
</dbReference>
<accession>A0A1J5R3Q2</accession>
<gene>
    <name evidence="2" type="ORF">GALL_275110</name>
</gene>
<feature type="domain" description="Tyrosine specific protein phosphatases" evidence="1">
    <location>
        <begin position="130"/>
        <end position="164"/>
    </location>
</feature>
<dbReference type="CDD" id="cd14529">
    <property type="entry name" value="TpbA-like"/>
    <property type="match status" value="1"/>
</dbReference>
<dbReference type="InterPro" id="IPR016130">
    <property type="entry name" value="Tyr_Pase_AS"/>
</dbReference>
<reference evidence="2" key="1">
    <citation type="submission" date="2016-10" db="EMBL/GenBank/DDBJ databases">
        <title>Sequence of Gallionella enrichment culture.</title>
        <authorList>
            <person name="Poehlein A."/>
            <person name="Muehling M."/>
            <person name="Daniel R."/>
        </authorList>
    </citation>
    <scope>NUCLEOTIDE SEQUENCE</scope>
</reference>
<dbReference type="PROSITE" id="PS50056">
    <property type="entry name" value="TYR_PHOSPHATASE_2"/>
    <property type="match status" value="1"/>
</dbReference>
<dbReference type="GO" id="GO:0004721">
    <property type="term" value="F:phosphoprotein phosphatase activity"/>
    <property type="evidence" value="ECO:0007669"/>
    <property type="project" value="InterPro"/>
</dbReference>
<evidence type="ECO:0000313" key="2">
    <source>
        <dbReference type="EMBL" id="OIQ90598.1"/>
    </source>
</evidence>
<dbReference type="InterPro" id="IPR000387">
    <property type="entry name" value="Tyr_Pase_dom"/>
</dbReference>
<protein>
    <recommendedName>
        <fullName evidence="1">Tyrosine specific protein phosphatases domain-containing protein</fullName>
    </recommendedName>
</protein>
<dbReference type="Pfam" id="PF13350">
    <property type="entry name" value="Y_phosphatase3"/>
    <property type="match status" value="1"/>
</dbReference>
<dbReference type="AlphaFoldDB" id="A0A1J5R3Q2"/>
<dbReference type="EMBL" id="MLJW01000286">
    <property type="protein sequence ID" value="OIQ90598.1"/>
    <property type="molecule type" value="Genomic_DNA"/>
</dbReference>
<proteinExistence type="predicted"/>
<organism evidence="2">
    <name type="scientific">mine drainage metagenome</name>
    <dbReference type="NCBI Taxonomy" id="410659"/>
    <lineage>
        <taxon>unclassified sequences</taxon>
        <taxon>metagenomes</taxon>
        <taxon>ecological metagenomes</taxon>
    </lineage>
</organism>
<dbReference type="InterPro" id="IPR026893">
    <property type="entry name" value="Tyr/Ser_Pase_IphP-type"/>
</dbReference>
<evidence type="ECO:0000259" key="1">
    <source>
        <dbReference type="PROSITE" id="PS50056"/>
    </source>
</evidence>
<comment type="caution">
    <text evidence="2">The sequence shown here is derived from an EMBL/GenBank/DDBJ whole genome shotgun (WGS) entry which is preliminary data.</text>
</comment>
<dbReference type="Gene3D" id="3.90.190.10">
    <property type="entry name" value="Protein tyrosine phosphatase superfamily"/>
    <property type="match status" value="1"/>
</dbReference>
<sequence length="212" mass="23230">MFPGASWIGQGAFPMRRGSLAFAGMRFVRQGAVIGLMMIGALSSLVLVERSLGNVHAVVENTVYRSAQLDKEALAQIAQRHQIKSILNLRGANPGSVWYEDEIAAAAALGVRHYDYGLSAKRTVSLAEASDLMKILRDAPKPLLIHCRAGADRTGFVSALYRLEIEGDPPVVADRQLSLLYGHFPYLGSRTRAMDDSFWNVVASLREQSSRQ</sequence>